<dbReference type="GO" id="GO:0032958">
    <property type="term" value="P:inositol phosphate biosynthetic process"/>
    <property type="evidence" value="ECO:0007669"/>
    <property type="project" value="TreeGrafter"/>
</dbReference>
<evidence type="ECO:0000256" key="4">
    <source>
        <dbReference type="ARBA" id="ARBA00022741"/>
    </source>
</evidence>
<comment type="similarity">
    <text evidence="1">Belongs to the IPK1 type 2 family.</text>
</comment>
<evidence type="ECO:0000313" key="10">
    <source>
        <dbReference type="Proteomes" id="UP000198287"/>
    </source>
</evidence>
<keyword evidence="5 9" id="KW-0418">Kinase</keyword>
<dbReference type="GO" id="GO:0035299">
    <property type="term" value="F:inositol-1,3,4,5,6-pentakisphosphate 2-kinase activity"/>
    <property type="evidence" value="ECO:0007669"/>
    <property type="project" value="UniProtKB-EC"/>
</dbReference>
<organism evidence="9 10">
    <name type="scientific">Folsomia candida</name>
    <name type="common">Springtail</name>
    <dbReference type="NCBI Taxonomy" id="158441"/>
    <lineage>
        <taxon>Eukaryota</taxon>
        <taxon>Metazoa</taxon>
        <taxon>Ecdysozoa</taxon>
        <taxon>Arthropoda</taxon>
        <taxon>Hexapoda</taxon>
        <taxon>Collembola</taxon>
        <taxon>Entomobryomorpha</taxon>
        <taxon>Isotomoidea</taxon>
        <taxon>Isotomidae</taxon>
        <taxon>Proisotominae</taxon>
        <taxon>Folsomia</taxon>
    </lineage>
</organism>
<feature type="compositionally biased region" description="Low complexity" evidence="8">
    <location>
        <begin position="528"/>
        <end position="537"/>
    </location>
</feature>
<gene>
    <name evidence="9" type="ORF">Fcan01_26724</name>
</gene>
<dbReference type="Pfam" id="PF06090">
    <property type="entry name" value="Ins_P5_2-kin"/>
    <property type="match status" value="1"/>
</dbReference>
<dbReference type="STRING" id="158441.A0A226CZS7"/>
<feature type="region of interest" description="Disordered" evidence="8">
    <location>
        <begin position="1"/>
        <end position="27"/>
    </location>
</feature>
<dbReference type="PANTHER" id="PTHR14456">
    <property type="entry name" value="INOSITOL POLYPHOSPHATE KINASE 1"/>
    <property type="match status" value="1"/>
</dbReference>
<comment type="caution">
    <text evidence="9">The sequence shown here is derived from an EMBL/GenBank/DDBJ whole genome shotgun (WGS) entry which is preliminary data.</text>
</comment>
<dbReference type="InterPro" id="IPR043001">
    <property type="entry name" value="IP5_2-K_N_lobe"/>
</dbReference>
<reference evidence="9 10" key="1">
    <citation type="submission" date="2015-12" db="EMBL/GenBank/DDBJ databases">
        <title>The genome of Folsomia candida.</title>
        <authorList>
            <person name="Faddeeva A."/>
            <person name="Derks M.F."/>
            <person name="Anvar Y."/>
            <person name="Smit S."/>
            <person name="Van Straalen N."/>
            <person name="Roelofs D."/>
        </authorList>
    </citation>
    <scope>NUCLEOTIDE SEQUENCE [LARGE SCALE GENOMIC DNA]</scope>
    <source>
        <strain evidence="9 10">VU population</strain>
        <tissue evidence="9">Whole body</tissue>
    </source>
</reference>
<keyword evidence="4" id="KW-0547">Nucleotide-binding</keyword>
<dbReference type="GO" id="GO:0005634">
    <property type="term" value="C:nucleus"/>
    <property type="evidence" value="ECO:0007669"/>
    <property type="project" value="TreeGrafter"/>
</dbReference>
<name>A0A226CZS7_FOLCA</name>
<feature type="compositionally biased region" description="Acidic residues" evidence="8">
    <location>
        <begin position="567"/>
        <end position="598"/>
    </location>
</feature>
<feature type="region of interest" description="Disordered" evidence="8">
    <location>
        <begin position="496"/>
        <end position="617"/>
    </location>
</feature>
<dbReference type="EMBL" id="LNIX01000045">
    <property type="protein sequence ID" value="OXA38479.1"/>
    <property type="molecule type" value="Genomic_DNA"/>
</dbReference>
<keyword evidence="3" id="KW-0808">Transferase</keyword>
<evidence type="ECO:0000256" key="7">
    <source>
        <dbReference type="ARBA" id="ARBA00029574"/>
    </source>
</evidence>
<protein>
    <recommendedName>
        <fullName evidence="2">inositol-pentakisphosphate 2-kinase</fullName>
        <ecNumber evidence="2">2.7.1.158</ecNumber>
    </recommendedName>
    <alternativeName>
        <fullName evidence="7">Ins(1,3,4,5,6)P5 2-kinase</fullName>
    </alternativeName>
</protein>
<dbReference type="GO" id="GO:0005524">
    <property type="term" value="F:ATP binding"/>
    <property type="evidence" value="ECO:0007669"/>
    <property type="project" value="UniProtKB-KW"/>
</dbReference>
<dbReference type="OrthoDB" id="272370at2759"/>
<keyword evidence="6" id="KW-0067">ATP-binding</keyword>
<dbReference type="EC" id="2.7.1.158" evidence="2"/>
<evidence type="ECO:0000256" key="6">
    <source>
        <dbReference type="ARBA" id="ARBA00022840"/>
    </source>
</evidence>
<accession>A0A226CZS7</accession>
<evidence type="ECO:0000256" key="2">
    <source>
        <dbReference type="ARBA" id="ARBA00012023"/>
    </source>
</evidence>
<proteinExistence type="inferred from homology"/>
<sequence>MSLSIVNNLHGRGGGGGGGGGGSASKGIWMSTGVKKTELDGKVTRGQSDLASSPLNLSRSKKSTMHKYPLCIYDDDDDDDDDNAVPLPKMRKIRVLASHPNPRLKMLSDWAGDVVNVEELTVFGRPWQYRGEGNANIVIALQDDLHVLRLSKVKVGGDGGDEEEEGSVALLHSQRRRVEREVAFANSVFIPLLGVEYVGHVQAVHLTPKTIQKLNTALLKLRPVYRLHKELRIPFATAHRDFARIHPYPSTRTDYCVEIKPKQGWWPKHLKHAKLCTYCLNQFLKLERSKIASRTAYCPLDLFSGNPDRMIRAIFALISNPQNNLRLFRDGLLVYGENVVGGETLHEVLSEWILQDKEKSPYLPIDNDNSLLLSNFVFLLCTALLKPKRTTPFSSVSREFDRMKTNLAKALEETTLLPPPSCPSACEENDVPPPLLPEGCILSRILDIQRMADVEGGVEAVYALHSRVCPVHSDQDDDATTGSPCDQHVIENLGDIEKKKKKKKGEELGASSSSSSENDDVFFEMDVHSNSSSSLDRSSSHRKKKKTNAHEDMVSEESETSGLESLSQEEDDDDEDEVDDEVDDEGEEDKYEDAEDEEVTMREEQCGSGRGPCPGPGCTSVEKWLDDLDRDKVQRSLSDKELADIESYLVAATAKDCSIMVTFSPIFGDRARARTLSEAEADSISTLYSPTSPSISNYEESDLILQDLHGTFHRVRIGVADLDPKPISCIVKHYLRDVDMLADFSAYKKRRRRMGGGEESG</sequence>
<evidence type="ECO:0000256" key="8">
    <source>
        <dbReference type="SAM" id="MobiDB-lite"/>
    </source>
</evidence>
<evidence type="ECO:0000256" key="3">
    <source>
        <dbReference type="ARBA" id="ARBA00022679"/>
    </source>
</evidence>
<evidence type="ECO:0000256" key="5">
    <source>
        <dbReference type="ARBA" id="ARBA00022777"/>
    </source>
</evidence>
<feature type="compositionally biased region" description="Gly residues" evidence="8">
    <location>
        <begin position="11"/>
        <end position="24"/>
    </location>
</feature>
<dbReference type="InterPro" id="IPR009286">
    <property type="entry name" value="Ins_P5_2-kin"/>
</dbReference>
<dbReference type="Proteomes" id="UP000198287">
    <property type="component" value="Unassembled WGS sequence"/>
</dbReference>
<evidence type="ECO:0000313" key="9">
    <source>
        <dbReference type="EMBL" id="OXA38479.1"/>
    </source>
</evidence>
<dbReference type="Gene3D" id="3.30.200.110">
    <property type="entry name" value="Inositol-pentakisphosphate 2-kinase, N-lobe"/>
    <property type="match status" value="1"/>
</dbReference>
<dbReference type="PANTHER" id="PTHR14456:SF2">
    <property type="entry name" value="INOSITOL-PENTAKISPHOSPHATE 2-KINASE"/>
    <property type="match status" value="1"/>
</dbReference>
<keyword evidence="10" id="KW-1185">Reference proteome</keyword>
<evidence type="ECO:0000256" key="1">
    <source>
        <dbReference type="ARBA" id="ARBA00007229"/>
    </source>
</evidence>
<dbReference type="AlphaFoldDB" id="A0A226CZS7"/>